<name>A0ABS7J9H2_9SPHN</name>
<dbReference type="InterPro" id="IPR050523">
    <property type="entry name" value="AKR_Detox_Biosynth"/>
</dbReference>
<dbReference type="EMBL" id="JAIGNO010000010">
    <property type="protein sequence ID" value="MBX7483588.1"/>
    <property type="molecule type" value="Genomic_DNA"/>
</dbReference>
<evidence type="ECO:0000313" key="5">
    <source>
        <dbReference type="Proteomes" id="UP000755104"/>
    </source>
</evidence>
<keyword evidence="1" id="KW-0560">Oxidoreductase</keyword>
<evidence type="ECO:0000256" key="1">
    <source>
        <dbReference type="ARBA" id="ARBA00023002"/>
    </source>
</evidence>
<dbReference type="CDD" id="cd19080">
    <property type="entry name" value="AKR_AKR9A_9B"/>
    <property type="match status" value="1"/>
</dbReference>
<dbReference type="RefSeq" id="WP_221559514.1">
    <property type="nucleotide sequence ID" value="NZ_JAIGNO010000010.1"/>
</dbReference>
<reference evidence="4 5" key="1">
    <citation type="submission" date="2021-08" db="EMBL/GenBank/DDBJ databases">
        <title>Comparative Genomics Analysis of the Genus Qipengyuania Reveals Extensive Genetic Diversity and Metabolic Versatility, Including the Description of Fifteen Novel Species.</title>
        <authorList>
            <person name="Liu Y."/>
        </authorList>
    </citation>
    <scope>NUCLEOTIDE SEQUENCE [LARGE SCALE GENOMIC DNA]</scope>
    <source>
        <strain evidence="4 5">6D47A</strain>
    </source>
</reference>
<dbReference type="InterPro" id="IPR023210">
    <property type="entry name" value="NADP_OxRdtase_dom"/>
</dbReference>
<gene>
    <name evidence="4" type="ORF">K3174_13720</name>
</gene>
<evidence type="ECO:0000259" key="3">
    <source>
        <dbReference type="Pfam" id="PF00248"/>
    </source>
</evidence>
<dbReference type="PANTHER" id="PTHR43364:SF4">
    <property type="entry name" value="NAD(P)-LINKED OXIDOREDUCTASE SUPERFAMILY PROTEIN"/>
    <property type="match status" value="1"/>
</dbReference>
<protein>
    <submittedName>
        <fullName evidence="4">Aldo/keto reductase</fullName>
    </submittedName>
</protein>
<organism evidence="4 5">
    <name type="scientific">Qipengyuania qiaonensis</name>
    <dbReference type="NCBI Taxonomy" id="2867240"/>
    <lineage>
        <taxon>Bacteria</taxon>
        <taxon>Pseudomonadati</taxon>
        <taxon>Pseudomonadota</taxon>
        <taxon>Alphaproteobacteria</taxon>
        <taxon>Sphingomonadales</taxon>
        <taxon>Erythrobacteraceae</taxon>
        <taxon>Qipengyuania</taxon>
    </lineage>
</organism>
<dbReference type="Gene3D" id="3.20.20.100">
    <property type="entry name" value="NADP-dependent oxidoreductase domain"/>
    <property type="match status" value="1"/>
</dbReference>
<dbReference type="PANTHER" id="PTHR43364">
    <property type="entry name" value="NADH-SPECIFIC METHYLGLYOXAL REDUCTASE-RELATED"/>
    <property type="match status" value="1"/>
</dbReference>
<keyword evidence="5" id="KW-1185">Reference proteome</keyword>
<dbReference type="Pfam" id="PF00248">
    <property type="entry name" value="Aldo_ket_red"/>
    <property type="match status" value="1"/>
</dbReference>
<comment type="caution">
    <text evidence="4">The sequence shown here is derived from an EMBL/GenBank/DDBJ whole genome shotgun (WGS) entry which is preliminary data.</text>
</comment>
<dbReference type="SUPFAM" id="SSF51430">
    <property type="entry name" value="NAD(P)-linked oxidoreductase"/>
    <property type="match status" value="1"/>
</dbReference>
<feature type="region of interest" description="Disordered" evidence="2">
    <location>
        <begin position="228"/>
        <end position="259"/>
    </location>
</feature>
<sequence length="373" mass="40015">MDLATLRSLGSSGLLVSPLALGTMTFGTPRWGMDEAASRSVFERYVDLGGNFIDTADVYSGGASEEMVGKFVNESGLRQRLVLATKSGFNTGNGSHEGGQGRRHIEASVNRSLKRMQTDFIDLYWVHVWDGITPALELLQTMCGLVARGKIRYWGLSNSPAWFVAQLATLAHVHGLPAPIGLQYFYSLVERGVEDEHVSLAREFGMGLIPWSPLAYGLLTGKYDRSTVEAGPSRAGGVPSKGGTAGSRSADDKRLDGDNPFGDTLFTDRNWRIVDTVKNVAEKIGETPARVALAWVAGRPGVVSTLMGVSRADQVTDNVGALQIALPPEARDALDSESGEGTRFLYGLFQPAARNQMVFGGATVVARSDETTG</sequence>
<feature type="domain" description="NADP-dependent oxidoreductase" evidence="3">
    <location>
        <begin position="18"/>
        <end position="336"/>
    </location>
</feature>
<evidence type="ECO:0000313" key="4">
    <source>
        <dbReference type="EMBL" id="MBX7483588.1"/>
    </source>
</evidence>
<accession>A0ABS7J9H2</accession>
<dbReference type="InterPro" id="IPR036812">
    <property type="entry name" value="NAD(P)_OxRdtase_dom_sf"/>
</dbReference>
<evidence type="ECO:0000256" key="2">
    <source>
        <dbReference type="SAM" id="MobiDB-lite"/>
    </source>
</evidence>
<proteinExistence type="predicted"/>
<dbReference type="Proteomes" id="UP000755104">
    <property type="component" value="Unassembled WGS sequence"/>
</dbReference>